<dbReference type="SUPFAM" id="SSF54616">
    <property type="entry name" value="DNA-binding domain of Mlu1-box binding protein MBP1"/>
    <property type="match status" value="1"/>
</dbReference>
<evidence type="ECO:0000313" key="4">
    <source>
        <dbReference type="Proteomes" id="UP000595373"/>
    </source>
</evidence>
<dbReference type="InterPro" id="IPR018004">
    <property type="entry name" value="KilA/APSES_HTH"/>
</dbReference>
<evidence type="ECO:0000259" key="1">
    <source>
        <dbReference type="PROSITE" id="PS51301"/>
    </source>
</evidence>
<dbReference type="AlphaFoldDB" id="A0A9Q7E8E1"/>
<keyword evidence="4" id="KW-1185">Reference proteome</keyword>
<proteinExistence type="predicted"/>
<dbReference type="PROSITE" id="PS51301">
    <property type="entry name" value="KILA_N"/>
    <property type="match status" value="1"/>
</dbReference>
<evidence type="ECO:0000259" key="2">
    <source>
        <dbReference type="PROSITE" id="PS51750"/>
    </source>
</evidence>
<accession>A0A9Q7E8E1</accession>
<dbReference type="SMART" id="SM01252">
    <property type="entry name" value="KilA-N"/>
    <property type="match status" value="1"/>
</dbReference>
<dbReference type="PANTHER" id="PTHR36180:SF2">
    <property type="entry name" value="BRO FAMILY PROTEIN"/>
    <property type="match status" value="1"/>
</dbReference>
<feature type="domain" description="KilA-N" evidence="1">
    <location>
        <begin position="216"/>
        <end position="328"/>
    </location>
</feature>
<dbReference type="InterPro" id="IPR017880">
    <property type="entry name" value="KilA_N"/>
</dbReference>
<dbReference type="Pfam" id="PF02498">
    <property type="entry name" value="Bro-N"/>
    <property type="match status" value="1"/>
</dbReference>
<protein>
    <submittedName>
        <fullName evidence="3">KilA-N domain-containing protein</fullName>
    </submittedName>
</protein>
<dbReference type="InterPro" id="IPR003497">
    <property type="entry name" value="BRO_N_domain"/>
</dbReference>
<sequence>MSNKVQFPVFNFNSSQVRVIVDPNQELWFCGADVCRILGYVNESLTLQKHCKENGVSKRYLTDKMQRQQEAIFINEPNLYRLIIKSRKPEAEKFEAWVFEEVLPQIRKTGKYALQNSAENQPKQLTLPEPEKKIIDNKNKPEYTGVLSKNTKRLPHPSDLAVFLCQFNGGTIAGKYNTLMGIPSSGFLCIPESESRHPQTNVANLSKNTKELAMANIITAHYNGTEVFFQDDAYLNATAIAKYFNKRPNDWLALPTTQEYIETLCKKTETRKSGNATKVGKSHFVKTVKGGKDLSQQGTWLHRRLAVAFARWLNVEFAIWCDEQIEKILISKNQPQQLALPEPKPRGILLDEEAFYVVAKAIAKLNESTFEWEKMMDLFSELESHRNYKTAFNLGVASYNLAQSSEKIIMKTLVQMKNKVWKKEIEDFIFSNPHLQNHTENKLVHYLR</sequence>
<name>A0A9Q7E8E1_HISSO</name>
<dbReference type="GO" id="GO:0003677">
    <property type="term" value="F:DNA binding"/>
    <property type="evidence" value="ECO:0007669"/>
    <property type="project" value="InterPro"/>
</dbReference>
<dbReference type="SMART" id="SM01040">
    <property type="entry name" value="Bro-N"/>
    <property type="match status" value="1"/>
</dbReference>
<organism evidence="3 4">
    <name type="scientific">Histophilus somni</name>
    <name type="common">Haemophilus somnus</name>
    <dbReference type="NCBI Taxonomy" id="731"/>
    <lineage>
        <taxon>Bacteria</taxon>
        <taxon>Pseudomonadati</taxon>
        <taxon>Pseudomonadota</taxon>
        <taxon>Gammaproteobacteria</taxon>
        <taxon>Pasteurellales</taxon>
        <taxon>Pasteurellaceae</taxon>
        <taxon>Histophilus</taxon>
    </lineage>
</organism>
<dbReference type="EMBL" id="CP066558">
    <property type="protein sequence ID" value="QQF82702.1"/>
    <property type="molecule type" value="Genomic_DNA"/>
</dbReference>
<reference evidence="3 4" key="1">
    <citation type="submission" date="2020-12" db="EMBL/GenBank/DDBJ databases">
        <title>ASc-MMNZ-VFA-070.</title>
        <authorList>
            <person name="Schryvers A."/>
            <person name="Mostafa Nazari M."/>
            <person name="Farshchi Andisi V."/>
            <person name="Timsit E."/>
            <person name="Walter Morck D."/>
        </authorList>
    </citation>
    <scope>NUCLEOTIDE SEQUENCE [LARGE SCALE GENOMIC DNA]</scope>
    <source>
        <strain evidence="3 4">ASc-MMNZ-VFA-070</strain>
    </source>
</reference>
<evidence type="ECO:0000313" key="3">
    <source>
        <dbReference type="EMBL" id="QQF82702.1"/>
    </source>
</evidence>
<gene>
    <name evidence="3" type="ORF">JFL49_01940</name>
</gene>
<dbReference type="InterPro" id="IPR036887">
    <property type="entry name" value="HTH_APSES_sf"/>
</dbReference>
<dbReference type="Pfam" id="PF04383">
    <property type="entry name" value="KilA-N"/>
    <property type="match status" value="1"/>
</dbReference>
<feature type="domain" description="Bro-N" evidence="2">
    <location>
        <begin position="2"/>
        <end position="110"/>
    </location>
</feature>
<dbReference type="Proteomes" id="UP000595373">
    <property type="component" value="Chromosome"/>
</dbReference>
<dbReference type="PANTHER" id="PTHR36180">
    <property type="entry name" value="DNA-BINDING PROTEIN-RELATED-RELATED"/>
    <property type="match status" value="1"/>
</dbReference>
<dbReference type="PROSITE" id="PS51750">
    <property type="entry name" value="BRO_N"/>
    <property type="match status" value="1"/>
</dbReference>